<comment type="subcellular location">
    <subcellularLocation>
        <location evidence="1">Secreted</location>
    </subcellularLocation>
</comment>
<dbReference type="InterPro" id="IPR003112">
    <property type="entry name" value="Olfac-like_dom"/>
</dbReference>
<dbReference type="GO" id="GO:0005615">
    <property type="term" value="C:extracellular space"/>
    <property type="evidence" value="ECO:0007669"/>
    <property type="project" value="TreeGrafter"/>
</dbReference>
<dbReference type="InterPro" id="IPR050605">
    <property type="entry name" value="Olfactomedin-like_domain"/>
</dbReference>
<evidence type="ECO:0000256" key="4">
    <source>
        <dbReference type="SAM" id="MobiDB-lite"/>
    </source>
</evidence>
<dbReference type="PROSITE" id="PS51132">
    <property type="entry name" value="OLF"/>
    <property type="match status" value="1"/>
</dbReference>
<evidence type="ECO:0000256" key="2">
    <source>
        <dbReference type="ARBA" id="ARBA00022525"/>
    </source>
</evidence>
<feature type="compositionally biased region" description="Gly residues" evidence="4">
    <location>
        <begin position="195"/>
        <end position="204"/>
    </location>
</feature>
<dbReference type="PANTHER" id="PTHR23192">
    <property type="entry name" value="OLFACTOMEDIN-RELATED"/>
    <property type="match status" value="1"/>
</dbReference>
<sequence>MERGGGRGSAAGGRALRALLAAVGLLSALSAAGTLFLLAQWRELGAALRELELGLEAARQPPAPGSGRDLLGGTAGPSRAPPGAPRSKRSRRGERARGHVRAETDELMMMLTYSLVPVRVMVDLCNSTKGVCLTGPAGIDGLPGYNGSNGVPGIPGQKGEPGVNGKRGKIGMPGQKGDQGQKGEPGEMGLPGKDGMPGGKGARGAKGEKGDANNDVVLEGAKGEPGPPGPPGPPGLPGPPRKRKGKTQLQENIYSNKCTGETCAVPNDDTLAGKSEDRALDHSKKAECVITSVGSPVHFVSVQQTFGTWMREPANISDERIWLTMHFSGNSVKEYENSNALLNDSYRIINITGFYYGCGHAVQNNHLYYQKGGTNVILKFGLDKASLGTLPIENALYHGRNYLFANSKTYFNVAVDEKGLWIIYASSTDENIIVAHIDEETFSVIRHINTTYPKSKAGNAFIACGVMYVTDTKDITVSFAFDLLKEKQIDISFELRSSQSILAMLSYSLRDKNLYTWENGSLMVYPVHFGR</sequence>
<dbReference type="AlphaFoldDB" id="A0A8B9R639"/>
<evidence type="ECO:0000256" key="1">
    <source>
        <dbReference type="ARBA" id="ARBA00004613"/>
    </source>
</evidence>
<organism evidence="7 8">
    <name type="scientific">Anas platyrhynchos</name>
    <name type="common">Mallard</name>
    <name type="synonym">Anas boschas</name>
    <dbReference type="NCBI Taxonomy" id="8839"/>
    <lineage>
        <taxon>Eukaryota</taxon>
        <taxon>Metazoa</taxon>
        <taxon>Chordata</taxon>
        <taxon>Craniata</taxon>
        <taxon>Vertebrata</taxon>
        <taxon>Euteleostomi</taxon>
        <taxon>Archelosauria</taxon>
        <taxon>Archosauria</taxon>
        <taxon>Dinosauria</taxon>
        <taxon>Saurischia</taxon>
        <taxon>Theropoda</taxon>
        <taxon>Coelurosauria</taxon>
        <taxon>Aves</taxon>
        <taxon>Neognathae</taxon>
        <taxon>Galloanserae</taxon>
        <taxon>Anseriformes</taxon>
        <taxon>Anatidae</taxon>
        <taxon>Anatinae</taxon>
        <taxon>Anas</taxon>
    </lineage>
</organism>
<proteinExistence type="predicted"/>
<keyword evidence="5" id="KW-1133">Transmembrane helix</keyword>
<reference evidence="7" key="1">
    <citation type="submission" date="2019-08" db="EMBL/GenBank/DDBJ databases">
        <title>Three high-quality genomes provides insights into domestication of ducks.</title>
        <authorList>
            <person name="Hou Z.C."/>
            <person name="Zhu F."/>
            <person name="Yin Z.T."/>
            <person name="Zhang F."/>
        </authorList>
    </citation>
    <scope>NUCLEOTIDE SEQUENCE [LARGE SCALE GENOMIC DNA]</scope>
</reference>
<evidence type="ECO:0000313" key="8">
    <source>
        <dbReference type="Proteomes" id="UP000694400"/>
    </source>
</evidence>
<dbReference type="SMART" id="SM00284">
    <property type="entry name" value="OLF"/>
    <property type="match status" value="1"/>
</dbReference>
<comment type="caution">
    <text evidence="3">Lacks conserved residue(s) required for the propagation of feature annotation.</text>
</comment>
<dbReference type="Proteomes" id="UP000694400">
    <property type="component" value="Chromosome 12"/>
</dbReference>
<dbReference type="Pfam" id="PF01391">
    <property type="entry name" value="Collagen"/>
    <property type="match status" value="1"/>
</dbReference>
<feature type="transmembrane region" description="Helical" evidence="5">
    <location>
        <begin position="15"/>
        <end position="39"/>
    </location>
</feature>
<dbReference type="PANTHER" id="PTHR23192:SF85">
    <property type="entry name" value="GLIOMEDIN"/>
    <property type="match status" value="1"/>
</dbReference>
<dbReference type="Ensembl" id="ENSAPLT00020003459.1">
    <property type="protein sequence ID" value="ENSAPLP00020003227.1"/>
    <property type="gene ID" value="ENSAPLG00020002335.1"/>
</dbReference>
<keyword evidence="2" id="KW-0964">Secreted</keyword>
<dbReference type="GO" id="GO:0009986">
    <property type="term" value="C:cell surface"/>
    <property type="evidence" value="ECO:0007669"/>
    <property type="project" value="TreeGrafter"/>
</dbReference>
<evidence type="ECO:0000256" key="5">
    <source>
        <dbReference type="SAM" id="Phobius"/>
    </source>
</evidence>
<name>A0A8B9R639_ANAPL</name>
<feature type="compositionally biased region" description="Pro residues" evidence="4">
    <location>
        <begin position="225"/>
        <end position="239"/>
    </location>
</feature>
<dbReference type="GO" id="GO:0007165">
    <property type="term" value="P:signal transduction"/>
    <property type="evidence" value="ECO:0007669"/>
    <property type="project" value="TreeGrafter"/>
</dbReference>
<reference evidence="7" key="3">
    <citation type="submission" date="2025-09" db="UniProtKB">
        <authorList>
            <consortium name="Ensembl"/>
        </authorList>
    </citation>
    <scope>IDENTIFICATION</scope>
</reference>
<keyword evidence="5" id="KW-0812">Transmembrane</keyword>
<feature type="domain" description="Olfactomedin-like" evidence="6">
    <location>
        <begin position="287"/>
        <end position="531"/>
    </location>
</feature>
<feature type="region of interest" description="Disordered" evidence="4">
    <location>
        <begin position="59"/>
        <end position="101"/>
    </location>
</feature>
<dbReference type="Pfam" id="PF02191">
    <property type="entry name" value="OLF"/>
    <property type="match status" value="1"/>
</dbReference>
<dbReference type="InterPro" id="IPR008160">
    <property type="entry name" value="Collagen"/>
</dbReference>
<keyword evidence="5" id="KW-0472">Membrane</keyword>
<protein>
    <submittedName>
        <fullName evidence="7">Gliomedin</fullName>
    </submittedName>
</protein>
<reference evidence="7" key="2">
    <citation type="submission" date="2025-08" db="UniProtKB">
        <authorList>
            <consortium name="Ensembl"/>
        </authorList>
    </citation>
    <scope>IDENTIFICATION</scope>
</reference>
<evidence type="ECO:0000256" key="3">
    <source>
        <dbReference type="PROSITE-ProRule" id="PRU00446"/>
    </source>
</evidence>
<evidence type="ECO:0000259" key="6">
    <source>
        <dbReference type="PROSITE" id="PS51132"/>
    </source>
</evidence>
<evidence type="ECO:0000313" key="7">
    <source>
        <dbReference type="Ensembl" id="ENSAPLP00020003227.1"/>
    </source>
</evidence>
<feature type="region of interest" description="Disordered" evidence="4">
    <location>
        <begin position="149"/>
        <end position="248"/>
    </location>
</feature>
<accession>A0A8B9R639</accession>